<keyword evidence="3" id="KW-0808">Transferase</keyword>
<evidence type="ECO:0000256" key="4">
    <source>
        <dbReference type="ARBA" id="ARBA00022691"/>
    </source>
</evidence>
<accession>B8G3M3</accession>
<dbReference type="Pfam" id="PF07669">
    <property type="entry name" value="Eco57I"/>
    <property type="match status" value="1"/>
</dbReference>
<dbReference type="PRINTS" id="PR00507">
    <property type="entry name" value="N12N6MTFRASE"/>
</dbReference>
<evidence type="ECO:0000256" key="2">
    <source>
        <dbReference type="ARBA" id="ARBA00022603"/>
    </source>
</evidence>
<dbReference type="Proteomes" id="UP000002508">
    <property type="component" value="Chromosome"/>
</dbReference>
<organism evidence="8 9">
    <name type="scientific">Chloroflexus aggregans (strain MD-66 / DSM 9485)</name>
    <dbReference type="NCBI Taxonomy" id="326427"/>
    <lineage>
        <taxon>Bacteria</taxon>
        <taxon>Bacillati</taxon>
        <taxon>Chloroflexota</taxon>
        <taxon>Chloroflexia</taxon>
        <taxon>Chloroflexales</taxon>
        <taxon>Chloroflexineae</taxon>
        <taxon>Chloroflexaceae</taxon>
        <taxon>Chloroflexus</taxon>
    </lineage>
</organism>
<dbReference type="OrthoDB" id="9815272at2"/>
<dbReference type="KEGG" id="cag:Cagg_0465"/>
<evidence type="ECO:0000256" key="1">
    <source>
        <dbReference type="ARBA" id="ARBA00011900"/>
    </source>
</evidence>
<dbReference type="InterPro" id="IPR050953">
    <property type="entry name" value="N4_N6_ade-DNA_methylase"/>
</dbReference>
<feature type="domain" description="DUF7814" evidence="7">
    <location>
        <begin position="96"/>
        <end position="143"/>
    </location>
</feature>
<dbReference type="STRING" id="326427.Cagg_0465"/>
<sequence>MQFEMSRFTPPSTQYVDTERVTKHFYEEFQQQREAFQTSIRGIPAEHDRNWYASVLINRLMFIYFIQQKGFLNNNTDYLRERLEWSTTHRGPHRYYRDVLQTLFFQGLSCEPKQRDPAVNQLLGDVPYFNSSLFVPHPLEERYGAALDIPDHAFAQLFAFFDTWRWCVHRRSGTDKREIDPDIMGYILEKYINQKQTGAYYTRDDISGYICRSTIIPVLFDKAGLSLAPLNIAQNIGKYIYPAMRQAEPLPTETPREHIMRRTQVATIVAAAEAGQIATINDAVTANLNLEALITDLIPLLTAPQVYRLYTVLAGDPAYGRLPLSVLDPTVGSGAFLFAALRILQPIYAAVLNRMEELVAQKQTAGLPLREVLAEADGHANRASFMTKSIILRNLYGVDLMAEAVEICKLRLWLRMIADLDHAQHLASLPDIDFNIQTGNALVGFAQPAEISDRVVPGHAQLLAEIQDVQRELDSYRAAQLRCDLDHAGRHLLRCRIRHRLEAINAHLDRALQQAGLLWVRPNGDYNTQPFHWCSVWYPMLNRGGFDVIVGNPPYLAYSNVKHIYRIVNYQTEDTGNVYAFIIERALHLLSKQGRFGMIVPIASISTERMRSLQHIYRHYTQWHSHYAVRPGKLFAGVDMNLTITLLKRAETEPTVYTTSYYRWFSGKHSDRPYLFDKIIYCHWPGIPTHANPVPKVGSPIEVTLLEKMHSHRKKLKDFVAKDGVAIYYHSGGRYWRKALLEKLSSHYKPIVVPAHLRPVVMALLNSQLFYWYWIVNSNCMDVVSREVLELPVFDISAIDVRPYIELEQALLATYAAHQTTRLRRGATIQTREINVDVARAKPLLDRIDCLLAQHYGFTDEEREFIVNYDLKYRLSRDREDG</sequence>
<dbReference type="SUPFAM" id="SSF53335">
    <property type="entry name" value="S-adenosyl-L-methionine-dependent methyltransferases"/>
    <property type="match status" value="1"/>
</dbReference>
<evidence type="ECO:0000256" key="3">
    <source>
        <dbReference type="ARBA" id="ARBA00022679"/>
    </source>
</evidence>
<feature type="domain" description="Type II methyltransferase M.TaqI-like" evidence="6">
    <location>
        <begin position="394"/>
        <end position="613"/>
    </location>
</feature>
<dbReference type="GO" id="GO:0003676">
    <property type="term" value="F:nucleic acid binding"/>
    <property type="evidence" value="ECO:0007669"/>
    <property type="project" value="InterPro"/>
</dbReference>
<dbReference type="InterPro" id="IPR056716">
    <property type="entry name" value="DUF7814"/>
</dbReference>
<name>B8G3M3_CHLAD</name>
<keyword evidence="9" id="KW-1185">Reference proteome</keyword>
<dbReference type="AlphaFoldDB" id="B8G3M3"/>
<dbReference type="InterPro" id="IPR002052">
    <property type="entry name" value="DNA_methylase_N6_adenine_CS"/>
</dbReference>
<gene>
    <name evidence="8" type="ordered locus">Cagg_0465</name>
</gene>
<evidence type="ECO:0000259" key="7">
    <source>
        <dbReference type="Pfam" id="PF25120"/>
    </source>
</evidence>
<dbReference type="PANTHER" id="PTHR33841:SF1">
    <property type="entry name" value="DNA METHYLTRANSFERASE A"/>
    <property type="match status" value="1"/>
</dbReference>
<dbReference type="eggNOG" id="COG1002">
    <property type="taxonomic scope" value="Bacteria"/>
</dbReference>
<dbReference type="PROSITE" id="PS00092">
    <property type="entry name" value="N6_MTASE"/>
    <property type="match status" value="1"/>
</dbReference>
<dbReference type="Gene3D" id="3.40.50.150">
    <property type="entry name" value="Vaccinia Virus protein VP39"/>
    <property type="match status" value="1"/>
</dbReference>
<dbReference type="EMBL" id="CP001337">
    <property type="protein sequence ID" value="ACL23406.1"/>
    <property type="molecule type" value="Genomic_DNA"/>
</dbReference>
<dbReference type="PANTHER" id="PTHR33841">
    <property type="entry name" value="DNA METHYLTRANSFERASE YEEA-RELATED"/>
    <property type="match status" value="1"/>
</dbReference>
<comment type="catalytic activity">
    <reaction evidence="5">
        <text>a 2'-deoxyadenosine in DNA + S-adenosyl-L-methionine = an N(6)-methyl-2'-deoxyadenosine in DNA + S-adenosyl-L-homocysteine + H(+)</text>
        <dbReference type="Rhea" id="RHEA:15197"/>
        <dbReference type="Rhea" id="RHEA-COMP:12418"/>
        <dbReference type="Rhea" id="RHEA-COMP:12419"/>
        <dbReference type="ChEBI" id="CHEBI:15378"/>
        <dbReference type="ChEBI" id="CHEBI:57856"/>
        <dbReference type="ChEBI" id="CHEBI:59789"/>
        <dbReference type="ChEBI" id="CHEBI:90615"/>
        <dbReference type="ChEBI" id="CHEBI:90616"/>
        <dbReference type="EC" id="2.1.1.72"/>
    </reaction>
</comment>
<protein>
    <recommendedName>
        <fullName evidence="1">site-specific DNA-methyltransferase (adenine-specific)</fullName>
        <ecNumber evidence="1">2.1.1.72</ecNumber>
    </recommendedName>
</protein>
<dbReference type="InterPro" id="IPR029063">
    <property type="entry name" value="SAM-dependent_MTases_sf"/>
</dbReference>
<dbReference type="REBASE" id="19752">
    <property type="entry name" value="CagORF465P"/>
</dbReference>
<keyword evidence="2" id="KW-0489">Methyltransferase</keyword>
<reference evidence="8" key="1">
    <citation type="submission" date="2008-12" db="EMBL/GenBank/DDBJ databases">
        <title>Complete sequence of Chloroflexus aggregans DSM 9485.</title>
        <authorList>
            <consortium name="US DOE Joint Genome Institute"/>
            <person name="Lucas S."/>
            <person name="Copeland A."/>
            <person name="Lapidus A."/>
            <person name="Glavina del Rio T."/>
            <person name="Dalin E."/>
            <person name="Tice H."/>
            <person name="Pitluck S."/>
            <person name="Foster B."/>
            <person name="Larimer F."/>
            <person name="Land M."/>
            <person name="Hauser L."/>
            <person name="Kyrpides N."/>
            <person name="Mikhailova N."/>
            <person name="Bryant D."/>
            <person name="Richardson P."/>
        </authorList>
    </citation>
    <scope>NUCLEOTIDE SEQUENCE</scope>
    <source>
        <strain evidence="8">DSM 9485</strain>
    </source>
</reference>
<dbReference type="GO" id="GO:0009007">
    <property type="term" value="F:site-specific DNA-methyltransferase (adenine-specific) activity"/>
    <property type="evidence" value="ECO:0007669"/>
    <property type="project" value="UniProtKB-EC"/>
</dbReference>
<evidence type="ECO:0000259" key="6">
    <source>
        <dbReference type="Pfam" id="PF07669"/>
    </source>
</evidence>
<dbReference type="Pfam" id="PF25120">
    <property type="entry name" value="DUF7814"/>
    <property type="match status" value="1"/>
</dbReference>
<proteinExistence type="predicted"/>
<evidence type="ECO:0000313" key="8">
    <source>
        <dbReference type="EMBL" id="ACL23406.1"/>
    </source>
</evidence>
<evidence type="ECO:0000313" key="9">
    <source>
        <dbReference type="Proteomes" id="UP000002508"/>
    </source>
</evidence>
<dbReference type="GO" id="GO:0032259">
    <property type="term" value="P:methylation"/>
    <property type="evidence" value="ECO:0007669"/>
    <property type="project" value="UniProtKB-KW"/>
</dbReference>
<dbReference type="EC" id="2.1.1.72" evidence="1"/>
<evidence type="ECO:0000256" key="5">
    <source>
        <dbReference type="ARBA" id="ARBA00047942"/>
    </source>
</evidence>
<dbReference type="InterPro" id="IPR011639">
    <property type="entry name" value="MethylTrfase_TaqI-like_dom"/>
</dbReference>
<dbReference type="HOGENOM" id="CLU_284115_0_0_0"/>
<dbReference type="eggNOG" id="COG0827">
    <property type="taxonomic scope" value="Bacteria"/>
</dbReference>
<keyword evidence="4" id="KW-0949">S-adenosyl-L-methionine</keyword>
<dbReference type="GO" id="GO:0006304">
    <property type="term" value="P:DNA modification"/>
    <property type="evidence" value="ECO:0007669"/>
    <property type="project" value="InterPro"/>
</dbReference>
<dbReference type="RefSeq" id="WP_012615772.1">
    <property type="nucleotide sequence ID" value="NC_011831.1"/>
</dbReference>